<gene>
    <name evidence="2" type="ORF">TCIL3000_10_5460</name>
</gene>
<name>G0UWL4_TRYCI</name>
<reference evidence="2" key="1">
    <citation type="journal article" date="2012" name="Proc. Natl. Acad. Sci. U.S.A.">
        <title>Antigenic diversity is generated by distinct evolutionary mechanisms in African trypanosome species.</title>
        <authorList>
            <person name="Jackson A.P."/>
            <person name="Berry A."/>
            <person name="Aslett M."/>
            <person name="Allison H.C."/>
            <person name="Burton P."/>
            <person name="Vavrova-Anderson J."/>
            <person name="Brown R."/>
            <person name="Browne H."/>
            <person name="Corton N."/>
            <person name="Hauser H."/>
            <person name="Gamble J."/>
            <person name="Gilderthorp R."/>
            <person name="Marcello L."/>
            <person name="McQuillan J."/>
            <person name="Otto T.D."/>
            <person name="Quail M.A."/>
            <person name="Sanders M.J."/>
            <person name="van Tonder A."/>
            <person name="Ginger M.L."/>
            <person name="Field M.C."/>
            <person name="Barry J.D."/>
            <person name="Hertz-Fowler C."/>
            <person name="Berriman M."/>
        </authorList>
    </citation>
    <scope>NUCLEOTIDE SEQUENCE</scope>
    <source>
        <strain evidence="2">IL3000</strain>
    </source>
</reference>
<sequence length="294" mass="32467">MVFALCHVVPRNIAHQIALTFLFASCVLQLVVVASYGRESGVGTIRLHGSQGGSAGSVYISTLPKLRTAEGKTLCEMVKDSDRVYVGCARFVSSFRMVCGILVYSLILSVLAFFLGTFCVVPLCKTTMYILASEVLLASFPLMLHSAAVTVFFGRSLYYAIKSTKLILNDFSGVTSFECNYLLYIVLVSQALLVVGFSLCLAPFVIALFFRNSVKQRAIVHRDIGSVMDHHLVNNDWERQKTVLKSHARSVQLEIVIHEDQEWECVEPTSIHMFPAGSFAEEVPFERDGGAPAH</sequence>
<evidence type="ECO:0000313" key="2">
    <source>
        <dbReference type="EMBL" id="CCC93780.1"/>
    </source>
</evidence>
<keyword evidence="1" id="KW-0472">Membrane</keyword>
<feature type="transmembrane region" description="Helical" evidence="1">
    <location>
        <begin position="17"/>
        <end position="37"/>
    </location>
</feature>
<dbReference type="AlphaFoldDB" id="G0UWL4"/>
<feature type="transmembrane region" description="Helical" evidence="1">
    <location>
        <begin position="181"/>
        <end position="210"/>
    </location>
</feature>
<dbReference type="EMBL" id="HE575323">
    <property type="protein sequence ID" value="CCC93780.1"/>
    <property type="molecule type" value="Genomic_DNA"/>
</dbReference>
<feature type="transmembrane region" description="Helical" evidence="1">
    <location>
        <begin position="135"/>
        <end position="161"/>
    </location>
</feature>
<organism evidence="2">
    <name type="scientific">Trypanosoma congolense (strain IL3000)</name>
    <dbReference type="NCBI Taxonomy" id="1068625"/>
    <lineage>
        <taxon>Eukaryota</taxon>
        <taxon>Discoba</taxon>
        <taxon>Euglenozoa</taxon>
        <taxon>Kinetoplastea</taxon>
        <taxon>Metakinetoplastina</taxon>
        <taxon>Trypanosomatida</taxon>
        <taxon>Trypanosomatidae</taxon>
        <taxon>Trypanosoma</taxon>
        <taxon>Nannomonas</taxon>
    </lineage>
</organism>
<keyword evidence="1" id="KW-0812">Transmembrane</keyword>
<protein>
    <submittedName>
        <fullName evidence="2">Uncharacterized protein TCIL3000_10_5460</fullName>
    </submittedName>
</protein>
<feature type="transmembrane region" description="Helical" evidence="1">
    <location>
        <begin position="101"/>
        <end position="123"/>
    </location>
</feature>
<evidence type="ECO:0000256" key="1">
    <source>
        <dbReference type="SAM" id="Phobius"/>
    </source>
</evidence>
<accession>G0UWL4</accession>
<dbReference type="VEuPathDB" id="TriTrypDB:TcIL3000_10_5460"/>
<keyword evidence="1" id="KW-1133">Transmembrane helix</keyword>
<proteinExistence type="predicted"/>